<dbReference type="Proteomes" id="UP000075884">
    <property type="component" value="Unassembled WGS sequence"/>
</dbReference>
<dbReference type="EnsemblMetazoa" id="ADIR005970-RA">
    <property type="protein sequence ID" value="ADIR005970-PA"/>
    <property type="gene ID" value="ADIR005970"/>
</dbReference>
<evidence type="ECO:0000313" key="2">
    <source>
        <dbReference type="Proteomes" id="UP000075884"/>
    </source>
</evidence>
<dbReference type="VEuPathDB" id="VectorBase:ADIR005970"/>
<evidence type="ECO:0000313" key="1">
    <source>
        <dbReference type="EnsemblMetazoa" id="ADIR005970-PA"/>
    </source>
</evidence>
<reference evidence="2" key="1">
    <citation type="submission" date="2013-03" db="EMBL/GenBank/DDBJ databases">
        <title>The Genome Sequence of Anopheles dirus WRAIR2.</title>
        <authorList>
            <consortium name="The Broad Institute Genomics Platform"/>
            <person name="Neafsey D.E."/>
            <person name="Walton C."/>
            <person name="Walker B."/>
            <person name="Young S.K."/>
            <person name="Zeng Q."/>
            <person name="Gargeya S."/>
            <person name="Fitzgerald M."/>
            <person name="Haas B."/>
            <person name="Abouelleil A."/>
            <person name="Allen A.W."/>
            <person name="Alvarado L."/>
            <person name="Arachchi H.M."/>
            <person name="Berlin A.M."/>
            <person name="Chapman S.B."/>
            <person name="Gainer-Dewar J."/>
            <person name="Goldberg J."/>
            <person name="Griggs A."/>
            <person name="Gujja S."/>
            <person name="Hansen M."/>
            <person name="Howarth C."/>
            <person name="Imamovic A."/>
            <person name="Ireland A."/>
            <person name="Larimer J."/>
            <person name="McCowan C."/>
            <person name="Murphy C."/>
            <person name="Pearson M."/>
            <person name="Poon T.W."/>
            <person name="Priest M."/>
            <person name="Roberts A."/>
            <person name="Saif S."/>
            <person name="Shea T."/>
            <person name="Sisk P."/>
            <person name="Sykes S."/>
            <person name="Wortman J."/>
            <person name="Nusbaum C."/>
            <person name="Birren B."/>
        </authorList>
    </citation>
    <scope>NUCLEOTIDE SEQUENCE [LARGE SCALE GENOMIC DNA]</scope>
    <source>
        <strain evidence="2">WRAIR2</strain>
    </source>
</reference>
<reference evidence="1" key="2">
    <citation type="submission" date="2020-05" db="UniProtKB">
        <authorList>
            <consortium name="EnsemblMetazoa"/>
        </authorList>
    </citation>
    <scope>IDENTIFICATION</scope>
    <source>
        <strain evidence="1">WRAIR2</strain>
    </source>
</reference>
<organism evidence="1 2">
    <name type="scientific">Anopheles dirus</name>
    <dbReference type="NCBI Taxonomy" id="7168"/>
    <lineage>
        <taxon>Eukaryota</taxon>
        <taxon>Metazoa</taxon>
        <taxon>Ecdysozoa</taxon>
        <taxon>Arthropoda</taxon>
        <taxon>Hexapoda</taxon>
        <taxon>Insecta</taxon>
        <taxon>Pterygota</taxon>
        <taxon>Neoptera</taxon>
        <taxon>Endopterygota</taxon>
        <taxon>Diptera</taxon>
        <taxon>Nematocera</taxon>
        <taxon>Culicoidea</taxon>
        <taxon>Culicidae</taxon>
        <taxon>Anophelinae</taxon>
        <taxon>Anopheles</taxon>
    </lineage>
</organism>
<proteinExistence type="predicted"/>
<keyword evidence="2" id="KW-1185">Reference proteome</keyword>
<accession>A0A182NEA6</accession>
<protein>
    <submittedName>
        <fullName evidence="1">Uncharacterized protein</fullName>
    </submittedName>
</protein>
<sequence>MKDIVPHVNHQHDTVTFWNWMSRVERQRAAKATETLQPRIVVPVFKRKLHKSFVSEMRANYAKPVEMELRLEPTITRPIVLEPTDHTETVTESSMYGSTKNCAMILKQKKYE</sequence>
<dbReference type="AlphaFoldDB" id="A0A182NEA6"/>
<name>A0A182NEA6_9DIPT</name>